<dbReference type="Proteomes" id="UP000008782">
    <property type="component" value="Unassembled WGS sequence"/>
</dbReference>
<evidence type="ECO:0000313" key="2">
    <source>
        <dbReference type="Proteomes" id="UP000008782"/>
    </source>
</evidence>
<keyword evidence="2" id="KW-1185">Reference proteome</keyword>
<gene>
    <name evidence="1" type="ORF">GLRG_09150</name>
</gene>
<dbReference type="EMBL" id="GG697375">
    <property type="protein sequence ID" value="EFQ34006.1"/>
    <property type="molecule type" value="Genomic_DNA"/>
</dbReference>
<sequence length="165" mass="18508">MIVRRQRQGQARRAKEVSTLGLTLWAGILLCGSYLNESGEQTLHSSYGLGKMGEVSRSGGPDCPPRAVENPNKYPLARPANQSSWRFAGNEHVTMARLLPTACPCWKRTRAFALYTQGNCPPLVFASLRIPFYASYVILEQNKQNFVWTSRRTTGMETTGKQKIR</sequence>
<dbReference type="GeneID" id="24414515"/>
<evidence type="ECO:0000313" key="1">
    <source>
        <dbReference type="EMBL" id="EFQ34006.1"/>
    </source>
</evidence>
<dbReference type="HOGENOM" id="CLU_1610629_0_0_1"/>
<organism evidence="2">
    <name type="scientific">Colletotrichum graminicola (strain M1.001 / M2 / FGSC 10212)</name>
    <name type="common">Maize anthracnose fungus</name>
    <name type="synonym">Glomerella graminicola</name>
    <dbReference type="NCBI Taxonomy" id="645133"/>
    <lineage>
        <taxon>Eukaryota</taxon>
        <taxon>Fungi</taxon>
        <taxon>Dikarya</taxon>
        <taxon>Ascomycota</taxon>
        <taxon>Pezizomycotina</taxon>
        <taxon>Sordariomycetes</taxon>
        <taxon>Hypocreomycetidae</taxon>
        <taxon>Glomerellales</taxon>
        <taxon>Glomerellaceae</taxon>
        <taxon>Colletotrichum</taxon>
        <taxon>Colletotrichum graminicola species complex</taxon>
    </lineage>
</organism>
<dbReference type="RefSeq" id="XP_008098026.1">
    <property type="nucleotide sequence ID" value="XM_008099835.1"/>
</dbReference>
<reference evidence="2" key="1">
    <citation type="journal article" date="2012" name="Nat. Genet.">
        <title>Lifestyle transitions in plant pathogenic Colletotrichum fungi deciphered by genome and transcriptome analyses.</title>
        <authorList>
            <person name="O'Connell R.J."/>
            <person name="Thon M.R."/>
            <person name="Hacquard S."/>
            <person name="Amyotte S.G."/>
            <person name="Kleemann J."/>
            <person name="Torres M.F."/>
            <person name="Damm U."/>
            <person name="Buiate E.A."/>
            <person name="Epstein L."/>
            <person name="Alkan N."/>
            <person name="Altmueller J."/>
            <person name="Alvarado-Balderrama L."/>
            <person name="Bauser C.A."/>
            <person name="Becker C."/>
            <person name="Birren B.W."/>
            <person name="Chen Z."/>
            <person name="Choi J."/>
            <person name="Crouch J.A."/>
            <person name="Duvick J.P."/>
            <person name="Farman M.A."/>
            <person name="Gan P."/>
            <person name="Heiman D."/>
            <person name="Henrissat B."/>
            <person name="Howard R.J."/>
            <person name="Kabbage M."/>
            <person name="Koch C."/>
            <person name="Kracher B."/>
            <person name="Kubo Y."/>
            <person name="Law A.D."/>
            <person name="Lebrun M.-H."/>
            <person name="Lee Y.-H."/>
            <person name="Miyara I."/>
            <person name="Moore N."/>
            <person name="Neumann U."/>
            <person name="Nordstroem K."/>
            <person name="Panaccione D.G."/>
            <person name="Panstruga R."/>
            <person name="Place M."/>
            <person name="Proctor R.H."/>
            <person name="Prusky D."/>
            <person name="Rech G."/>
            <person name="Reinhardt R."/>
            <person name="Rollins J.A."/>
            <person name="Rounsley S."/>
            <person name="Schardl C.L."/>
            <person name="Schwartz D.C."/>
            <person name="Shenoy N."/>
            <person name="Shirasu K."/>
            <person name="Sikhakolli U.R."/>
            <person name="Stueber K."/>
            <person name="Sukno S.A."/>
            <person name="Sweigard J.A."/>
            <person name="Takano Y."/>
            <person name="Takahara H."/>
            <person name="Trail F."/>
            <person name="van der Does H.C."/>
            <person name="Voll L.M."/>
            <person name="Will I."/>
            <person name="Young S."/>
            <person name="Zeng Q."/>
            <person name="Zhang J."/>
            <person name="Zhou S."/>
            <person name="Dickman M.B."/>
            <person name="Schulze-Lefert P."/>
            <person name="Ver Loren van Themaat E."/>
            <person name="Ma L.-J."/>
            <person name="Vaillancourt L.J."/>
        </authorList>
    </citation>
    <scope>NUCLEOTIDE SEQUENCE [LARGE SCALE GENOMIC DNA]</scope>
    <source>
        <strain evidence="2">M1.001 / M2 / FGSC 10212</strain>
    </source>
</reference>
<proteinExistence type="predicted"/>
<protein>
    <submittedName>
        <fullName evidence="1">Uncharacterized protein</fullName>
    </submittedName>
</protein>
<dbReference type="VEuPathDB" id="FungiDB:GLRG_09150"/>
<accession>E3QT18</accession>
<name>E3QT18_COLGM</name>
<dbReference type="AlphaFoldDB" id="E3QT18"/>